<comment type="caution">
    <text evidence="1">The sequence shown here is derived from an EMBL/GenBank/DDBJ whole genome shotgun (WGS) entry which is preliminary data.</text>
</comment>
<proteinExistence type="predicted"/>
<accession>A0A8H9UWE5</accession>
<reference evidence="1" key="2">
    <citation type="submission" date="2020-07" db="EMBL/GenBank/DDBJ databases">
        <authorList>
            <consortium name="NCBI Pathogen Detection Project"/>
        </authorList>
    </citation>
    <scope>NUCLEOTIDE SEQUENCE</scope>
    <source>
        <strain evidence="1">C8</strain>
    </source>
</reference>
<name>A0A8H9UWE5_CLOPF</name>
<reference evidence="1" key="1">
    <citation type="journal article" date="2018" name="Genome Biol.">
        <title>SKESA: strategic k-mer extension for scrupulous assemblies.</title>
        <authorList>
            <person name="Souvorov A."/>
            <person name="Agarwala R."/>
            <person name="Lipman D.J."/>
        </authorList>
    </citation>
    <scope>NUCLEOTIDE SEQUENCE</scope>
    <source>
        <strain evidence="1">C8</strain>
    </source>
</reference>
<dbReference type="EMBL" id="DACTCB010000004">
    <property type="protein sequence ID" value="HAT4307411.1"/>
    <property type="molecule type" value="Genomic_DNA"/>
</dbReference>
<organism evidence="1">
    <name type="scientific">Clostridium perfringens</name>
    <dbReference type="NCBI Taxonomy" id="1502"/>
    <lineage>
        <taxon>Bacteria</taxon>
        <taxon>Bacillati</taxon>
        <taxon>Bacillota</taxon>
        <taxon>Clostridia</taxon>
        <taxon>Eubacteriales</taxon>
        <taxon>Clostridiaceae</taxon>
        <taxon>Clostridium</taxon>
    </lineage>
</organism>
<gene>
    <name evidence="1" type="ORF">I9080_001195</name>
</gene>
<sequence>MKLNLQKIDGQKKIRNKDQVILFFYYLYKEDKCNNYNEFLITEDLINNFNNDIEDEVIVNKLYNYIKDNYDEFKELLNEFSEEPWKYANPVIWENNYNNEYFIKNLILSHRFEVYIDNLFKKNGVDIGLYYGRNGQYTGESEAGIEIKRDMRSLETGNMYFEYMERHYNYGEWVNSGILKDDNTRYFLIGDINEFYIIPKVRLCEILEKLMNKEYVKGARLVEARRGTSKGFIISKSEIERVSLSLEDLINDLKD</sequence>
<evidence type="ECO:0000313" key="1">
    <source>
        <dbReference type="EMBL" id="HAT4307411.1"/>
    </source>
</evidence>
<dbReference type="Proteomes" id="UP000859547">
    <property type="component" value="Unassembled WGS sequence"/>
</dbReference>
<dbReference type="AlphaFoldDB" id="A0A8H9UWE5"/>
<protein>
    <submittedName>
        <fullName evidence="1">Uncharacterized protein</fullName>
    </submittedName>
</protein>